<gene>
    <name evidence="1" type="ORF">GCWU0000282_000336</name>
</gene>
<accession>V2Y959</accession>
<organism evidence="1 2">
    <name type="scientific">Catonella morbi ATCC 51271</name>
    <dbReference type="NCBI Taxonomy" id="592026"/>
    <lineage>
        <taxon>Bacteria</taxon>
        <taxon>Bacillati</taxon>
        <taxon>Bacillota</taxon>
        <taxon>Clostridia</taxon>
        <taxon>Lachnospirales</taxon>
        <taxon>Lachnospiraceae</taxon>
        <taxon>Catonella</taxon>
    </lineage>
</organism>
<dbReference type="RefSeq" id="WP_023353240.1">
    <property type="nucleotide sequence ID" value="NZ_KI535366.1"/>
</dbReference>
<dbReference type="EMBL" id="ACIL03000003">
    <property type="protein sequence ID" value="ESL04622.1"/>
    <property type="molecule type" value="Genomic_DNA"/>
</dbReference>
<name>V2Y959_9FIRM</name>
<reference evidence="1 2" key="1">
    <citation type="submission" date="2013-06" db="EMBL/GenBank/DDBJ databases">
        <authorList>
            <person name="Weinstock G."/>
            <person name="Sodergren E."/>
            <person name="Clifton S."/>
            <person name="Fulton L."/>
            <person name="Fulton B."/>
            <person name="Courtney L."/>
            <person name="Fronick C."/>
            <person name="Harrison M."/>
            <person name="Strong C."/>
            <person name="Farmer C."/>
            <person name="Delahaunty K."/>
            <person name="Markovic C."/>
            <person name="Hall O."/>
            <person name="Minx P."/>
            <person name="Tomlinson C."/>
            <person name="Mitreva M."/>
            <person name="Nelson J."/>
            <person name="Hou S."/>
            <person name="Wollam A."/>
            <person name="Pepin K.H."/>
            <person name="Johnson M."/>
            <person name="Bhonagiri V."/>
            <person name="Nash W.E."/>
            <person name="Warren W."/>
            <person name="Chinwalla A."/>
            <person name="Mardis E.R."/>
            <person name="Wilson R.K."/>
        </authorList>
    </citation>
    <scope>NUCLEOTIDE SEQUENCE [LARGE SCALE GENOMIC DNA]</scope>
    <source>
        <strain evidence="1 2">ATCC 51271</strain>
    </source>
</reference>
<dbReference type="Proteomes" id="UP000018227">
    <property type="component" value="Unassembled WGS sequence"/>
</dbReference>
<sequence length="155" mass="18452">MIINATVFWKEFLEYLEVNDDTTEKIVFLVAKKERAMLEVIDWTFLNDNYGIKTTNYEVSIPKELSLAFINLCKRNNYYPIIMHTHEWYYSDENISFSKKDLLFMKNFVKVCRKLGLNLAITFWVTNGKYYQQCIFDKVSSEEKLNLSPIKLSIE</sequence>
<proteinExistence type="predicted"/>
<comment type="caution">
    <text evidence="1">The sequence shown here is derived from an EMBL/GenBank/DDBJ whole genome shotgun (WGS) entry which is preliminary data.</text>
</comment>
<evidence type="ECO:0000313" key="1">
    <source>
        <dbReference type="EMBL" id="ESL04622.1"/>
    </source>
</evidence>
<evidence type="ECO:0000313" key="2">
    <source>
        <dbReference type="Proteomes" id="UP000018227"/>
    </source>
</evidence>
<keyword evidence="2" id="KW-1185">Reference proteome</keyword>
<protein>
    <submittedName>
        <fullName evidence="1">Uncharacterized protein</fullName>
    </submittedName>
</protein>
<dbReference type="AlphaFoldDB" id="V2Y959"/>
<dbReference type="STRING" id="592026.GCWU0000282_000336"/>
<dbReference type="HOGENOM" id="CLU_1692320_0_0_9"/>